<accession>A0AA35UXQ3</accession>
<dbReference type="AlphaFoldDB" id="A0AA35UXQ3"/>
<evidence type="ECO:0000256" key="1">
    <source>
        <dbReference type="ARBA" id="ARBA00004479"/>
    </source>
</evidence>
<keyword evidence="3" id="KW-0732">Signal</keyword>
<name>A0AA35UXQ3_LACSI</name>
<proteinExistence type="predicted"/>
<protein>
    <recommendedName>
        <fullName evidence="9">Non-specific serine/threonine protein kinase</fullName>
    </recommendedName>
</protein>
<dbReference type="GO" id="GO:0016020">
    <property type="term" value="C:membrane"/>
    <property type="evidence" value="ECO:0007669"/>
    <property type="project" value="UniProtKB-SubCell"/>
</dbReference>
<dbReference type="SUPFAM" id="SSF52058">
    <property type="entry name" value="L domain-like"/>
    <property type="match status" value="1"/>
</dbReference>
<organism evidence="7 8">
    <name type="scientific">Lactuca saligna</name>
    <name type="common">Willowleaf lettuce</name>
    <dbReference type="NCBI Taxonomy" id="75948"/>
    <lineage>
        <taxon>Eukaryota</taxon>
        <taxon>Viridiplantae</taxon>
        <taxon>Streptophyta</taxon>
        <taxon>Embryophyta</taxon>
        <taxon>Tracheophyta</taxon>
        <taxon>Spermatophyta</taxon>
        <taxon>Magnoliopsida</taxon>
        <taxon>eudicotyledons</taxon>
        <taxon>Gunneridae</taxon>
        <taxon>Pentapetalae</taxon>
        <taxon>asterids</taxon>
        <taxon>campanulids</taxon>
        <taxon>Asterales</taxon>
        <taxon>Asteraceae</taxon>
        <taxon>Cichorioideae</taxon>
        <taxon>Cichorieae</taxon>
        <taxon>Lactucinae</taxon>
        <taxon>Lactuca</taxon>
    </lineage>
</organism>
<dbReference type="Pfam" id="PF00560">
    <property type="entry name" value="LRR_1"/>
    <property type="match status" value="1"/>
</dbReference>
<evidence type="ECO:0000256" key="3">
    <source>
        <dbReference type="ARBA" id="ARBA00022729"/>
    </source>
</evidence>
<dbReference type="InterPro" id="IPR001611">
    <property type="entry name" value="Leu-rich_rpt"/>
</dbReference>
<evidence type="ECO:0000256" key="4">
    <source>
        <dbReference type="ARBA" id="ARBA00022989"/>
    </source>
</evidence>
<dbReference type="Gene3D" id="3.80.10.10">
    <property type="entry name" value="Ribonuclease Inhibitor"/>
    <property type="match status" value="1"/>
</dbReference>
<dbReference type="Proteomes" id="UP001177003">
    <property type="component" value="Chromosome 0"/>
</dbReference>
<evidence type="ECO:0008006" key="9">
    <source>
        <dbReference type="Google" id="ProtNLM"/>
    </source>
</evidence>
<gene>
    <name evidence="7" type="ORF">LSALG_LOCUS3484</name>
</gene>
<comment type="subcellular location">
    <subcellularLocation>
        <location evidence="1">Membrane</location>
        <topology evidence="1">Single-pass type I membrane protein</topology>
    </subcellularLocation>
</comment>
<reference evidence="7" key="1">
    <citation type="submission" date="2023-04" db="EMBL/GenBank/DDBJ databases">
        <authorList>
            <person name="Vijverberg K."/>
            <person name="Xiong W."/>
            <person name="Schranz E."/>
        </authorList>
    </citation>
    <scope>NUCLEOTIDE SEQUENCE</scope>
</reference>
<dbReference type="PANTHER" id="PTHR48063:SF106">
    <property type="entry name" value="LEUCINE-RICH REPEAT DOMAIN, L DOMAIN-LIKE PROTEIN-RELATED"/>
    <property type="match status" value="1"/>
</dbReference>
<evidence type="ECO:0000256" key="2">
    <source>
        <dbReference type="ARBA" id="ARBA00022692"/>
    </source>
</evidence>
<evidence type="ECO:0000313" key="8">
    <source>
        <dbReference type="Proteomes" id="UP001177003"/>
    </source>
</evidence>
<keyword evidence="5" id="KW-0472">Membrane</keyword>
<keyword evidence="8" id="KW-1185">Reference proteome</keyword>
<keyword evidence="4" id="KW-1133">Transmembrane helix</keyword>
<evidence type="ECO:0000313" key="7">
    <source>
        <dbReference type="EMBL" id="CAI9262761.1"/>
    </source>
</evidence>
<evidence type="ECO:0000256" key="5">
    <source>
        <dbReference type="ARBA" id="ARBA00023136"/>
    </source>
</evidence>
<keyword evidence="6" id="KW-0325">Glycoprotein</keyword>
<dbReference type="InterPro" id="IPR046956">
    <property type="entry name" value="RLP23-like"/>
</dbReference>
<dbReference type="PANTHER" id="PTHR48063">
    <property type="entry name" value="LRR RECEPTOR-LIKE KINASE"/>
    <property type="match status" value="1"/>
</dbReference>
<keyword evidence="2" id="KW-0812">Transmembrane</keyword>
<evidence type="ECO:0000256" key="6">
    <source>
        <dbReference type="ARBA" id="ARBA00023180"/>
    </source>
</evidence>
<dbReference type="InterPro" id="IPR032675">
    <property type="entry name" value="LRR_dom_sf"/>
</dbReference>
<sequence length="199" mass="22611">MLSRKIPNCAGNLQSLTIMRLSSNRLSGVIQRSLALIPSLFCSNLNDNNFIGELPQELGNLQGLEVLDLVDNKFFGNIPKWIGKNLTSLLVLRLHKSNFIVRIPPSLCKTSTLQILYLAYNLMGTILRCVGKLNSMIESHSRIVYPFDINHDNNVIQFMKDVDIEYTTTWRIVFNMDLSSNKLMGEVLVKLTTLFCCWV</sequence>
<dbReference type="EMBL" id="OX465086">
    <property type="protein sequence ID" value="CAI9262761.1"/>
    <property type="molecule type" value="Genomic_DNA"/>
</dbReference>